<reference evidence="2 3" key="1">
    <citation type="submission" date="2019-08" db="EMBL/GenBank/DDBJ databases">
        <title>Bacillus genomes from the desert of Cuatro Cienegas, Coahuila.</title>
        <authorList>
            <person name="Olmedo-Alvarez G."/>
        </authorList>
    </citation>
    <scope>NUCLEOTIDE SEQUENCE [LARGE SCALE GENOMIC DNA]</scope>
    <source>
        <strain evidence="2 3">CH88_3T</strain>
    </source>
</reference>
<gene>
    <name evidence="2" type="ORF">FZC74_16650</name>
</gene>
<evidence type="ECO:0000313" key="2">
    <source>
        <dbReference type="EMBL" id="TYS57320.1"/>
    </source>
</evidence>
<accession>A0AA94WKB7</accession>
<keyword evidence="1" id="KW-1133">Transmembrane helix</keyword>
<keyword evidence="1" id="KW-0472">Membrane</keyword>
<comment type="caution">
    <text evidence="2">The sequence shown here is derived from an EMBL/GenBank/DDBJ whole genome shotgun (WGS) entry which is preliminary data.</text>
</comment>
<feature type="transmembrane region" description="Helical" evidence="1">
    <location>
        <begin position="38"/>
        <end position="57"/>
    </location>
</feature>
<proteinExistence type="predicted"/>
<organism evidence="2 3">
    <name type="scientific">Sutcliffiella horikoshii</name>
    <dbReference type="NCBI Taxonomy" id="79883"/>
    <lineage>
        <taxon>Bacteria</taxon>
        <taxon>Bacillati</taxon>
        <taxon>Bacillota</taxon>
        <taxon>Bacilli</taxon>
        <taxon>Bacillales</taxon>
        <taxon>Bacillaceae</taxon>
        <taxon>Sutcliffiella</taxon>
    </lineage>
</organism>
<keyword evidence="1" id="KW-0812">Transmembrane</keyword>
<feature type="transmembrane region" description="Helical" evidence="1">
    <location>
        <begin position="12"/>
        <end position="32"/>
    </location>
</feature>
<evidence type="ECO:0000313" key="3">
    <source>
        <dbReference type="Proteomes" id="UP000323393"/>
    </source>
</evidence>
<dbReference type="AlphaFoldDB" id="A0AA94WKB7"/>
<evidence type="ECO:0000256" key="1">
    <source>
        <dbReference type="SAM" id="Phobius"/>
    </source>
</evidence>
<name>A0AA94WKB7_9BACI</name>
<sequence>MKGGFFHNFAESKALIVISSLASIISLVISIINESFFLWIILTISLTTLLFLIRLVFINSIFISELDTVNLYVFDSAIELEATETDDYISNNDLIIAIQANIAPKTFNQQPQGELKISFPSQLKTDFYWRSDIIKKTNETNDSCTFSISLKSGITFISLRSFLVREEQFQDFLSSRKCVEVQFQTDLNSTSKKETIFISTVG</sequence>
<dbReference type="EMBL" id="VTEU01000008">
    <property type="protein sequence ID" value="TYS57320.1"/>
    <property type="molecule type" value="Genomic_DNA"/>
</dbReference>
<dbReference type="RefSeq" id="WP_148966676.1">
    <property type="nucleotide sequence ID" value="NZ_VTEU01000008.1"/>
</dbReference>
<dbReference type="Proteomes" id="UP000323393">
    <property type="component" value="Unassembled WGS sequence"/>
</dbReference>
<protein>
    <submittedName>
        <fullName evidence="2">Uncharacterized protein</fullName>
    </submittedName>
</protein>